<dbReference type="AlphaFoldDB" id="A6JUY5"/>
<name>A6JUY5_RAT</name>
<protein>
    <submittedName>
        <fullName evidence="2">RCG42053</fullName>
    </submittedName>
</protein>
<dbReference type="EMBL" id="CH474002">
    <property type="protein sequence ID" value="EDL87644.1"/>
    <property type="molecule type" value="Genomic_DNA"/>
</dbReference>
<gene>
    <name evidence="2" type="ORF">rCG_42053</name>
</gene>
<feature type="region of interest" description="Disordered" evidence="1">
    <location>
        <begin position="1"/>
        <end position="54"/>
    </location>
</feature>
<evidence type="ECO:0000313" key="3">
    <source>
        <dbReference type="Proteomes" id="UP000234681"/>
    </source>
</evidence>
<feature type="compositionally biased region" description="Basic and acidic residues" evidence="1">
    <location>
        <begin position="1"/>
        <end position="12"/>
    </location>
</feature>
<organism evidence="2 3">
    <name type="scientific">Rattus norvegicus</name>
    <name type="common">Rat</name>
    <dbReference type="NCBI Taxonomy" id="10116"/>
    <lineage>
        <taxon>Eukaryota</taxon>
        <taxon>Metazoa</taxon>
        <taxon>Chordata</taxon>
        <taxon>Craniata</taxon>
        <taxon>Vertebrata</taxon>
        <taxon>Euteleostomi</taxon>
        <taxon>Mammalia</taxon>
        <taxon>Eutheria</taxon>
        <taxon>Euarchontoglires</taxon>
        <taxon>Glires</taxon>
        <taxon>Rodentia</taxon>
        <taxon>Myomorpha</taxon>
        <taxon>Muroidea</taxon>
        <taxon>Muridae</taxon>
        <taxon>Murinae</taxon>
        <taxon>Rattus</taxon>
    </lineage>
</organism>
<dbReference type="Proteomes" id="UP000234681">
    <property type="component" value="Chromosome 1"/>
</dbReference>
<evidence type="ECO:0000313" key="2">
    <source>
        <dbReference type="EMBL" id="EDL87644.1"/>
    </source>
</evidence>
<accession>A6JUY5</accession>
<reference evidence="2 3" key="1">
    <citation type="submission" date="2005-09" db="EMBL/GenBank/DDBJ databases">
        <authorList>
            <person name="Mural R.J."/>
            <person name="Li P.W."/>
            <person name="Adams M.D."/>
            <person name="Amanatides P.G."/>
            <person name="Baden-Tillson H."/>
            <person name="Barnstead M."/>
            <person name="Chin S.H."/>
            <person name="Dew I."/>
            <person name="Evans C.A."/>
            <person name="Ferriera S."/>
            <person name="Flanigan M."/>
            <person name="Fosler C."/>
            <person name="Glodek A."/>
            <person name="Gu Z."/>
            <person name="Holt R.A."/>
            <person name="Jennings D."/>
            <person name="Kraft C.L."/>
            <person name="Lu F."/>
            <person name="Nguyen T."/>
            <person name="Nusskern D.R."/>
            <person name="Pfannkoch C.M."/>
            <person name="Sitter C."/>
            <person name="Sutton G.G."/>
            <person name="Venter J.C."/>
            <person name="Wang Z."/>
            <person name="Woodage T."/>
            <person name="Zheng X.H."/>
            <person name="Zhong F."/>
        </authorList>
    </citation>
    <scope>NUCLEOTIDE SEQUENCE [LARGE SCALE GENOMIC DNA]</scope>
    <source>
        <strain>BN</strain>
        <strain evidence="3">Sprague-Dawley</strain>
    </source>
</reference>
<sequence>MSRRLSKDETNGRRHRKNVQSSALKDEQTKTYMEIPSYPSQNDSHKKQHMLVRV</sequence>
<evidence type="ECO:0000256" key="1">
    <source>
        <dbReference type="SAM" id="MobiDB-lite"/>
    </source>
</evidence>
<proteinExistence type="predicted"/>